<dbReference type="InterPro" id="IPR041649">
    <property type="entry name" value="NepR"/>
</dbReference>
<dbReference type="EMBL" id="CP039865">
    <property type="protein sequence ID" value="QCK88623.1"/>
    <property type="molecule type" value="Genomic_DNA"/>
</dbReference>
<evidence type="ECO:0000313" key="3">
    <source>
        <dbReference type="Proteomes" id="UP000298588"/>
    </source>
</evidence>
<dbReference type="OrthoDB" id="8454456at2"/>
<dbReference type="Pfam" id="PF18557">
    <property type="entry name" value="NepR"/>
    <property type="match status" value="1"/>
</dbReference>
<organism evidence="2 3">
    <name type="scientific">Phreatobacter aquaticus</name>
    <dbReference type="NCBI Taxonomy" id="2570229"/>
    <lineage>
        <taxon>Bacteria</taxon>
        <taxon>Pseudomonadati</taxon>
        <taxon>Pseudomonadota</taxon>
        <taxon>Alphaproteobacteria</taxon>
        <taxon>Hyphomicrobiales</taxon>
        <taxon>Phreatobacteraceae</taxon>
        <taxon>Phreatobacter</taxon>
    </lineage>
</organism>
<evidence type="ECO:0000313" key="2">
    <source>
        <dbReference type="EMBL" id="QCK88623.1"/>
    </source>
</evidence>
<dbReference type="AlphaFoldDB" id="A0A4D7QRM2"/>
<dbReference type="Proteomes" id="UP000298588">
    <property type="component" value="Chromosome"/>
</dbReference>
<reference evidence="2 3" key="1">
    <citation type="submission" date="2019-04" db="EMBL/GenBank/DDBJ databases">
        <title>Phreatobacter aquaticus sp. nov.</title>
        <authorList>
            <person name="Choi A."/>
            <person name="Baek K."/>
        </authorList>
    </citation>
    <scope>NUCLEOTIDE SEQUENCE [LARGE SCALE GENOMIC DNA]</scope>
    <source>
        <strain evidence="2 3">NMCR1094</strain>
    </source>
</reference>
<sequence>MNPEDEDRKSEPEVFEPVLDQRIQDMIGRSLKAHYDDLIKAPIPDKFLVLLAQLEAKERQEQAKGQADER</sequence>
<name>A0A4D7QRM2_9HYPH</name>
<gene>
    <name evidence="2" type="ORF">E8L99_04375</name>
</gene>
<accession>A0A4D7QRM2</accession>
<dbReference type="KEGG" id="paqt:E8L99_04375"/>
<keyword evidence="3" id="KW-1185">Reference proteome</keyword>
<proteinExistence type="predicted"/>
<evidence type="ECO:0000259" key="1">
    <source>
        <dbReference type="Pfam" id="PF18557"/>
    </source>
</evidence>
<protein>
    <recommendedName>
        <fullName evidence="1">Anti-sigma factor NepR domain-containing protein</fullName>
    </recommendedName>
</protein>
<feature type="domain" description="Anti-sigma factor NepR" evidence="1">
    <location>
        <begin position="24"/>
        <end position="58"/>
    </location>
</feature>